<evidence type="ECO:0000256" key="7">
    <source>
        <dbReference type="ARBA" id="ARBA00023012"/>
    </source>
</evidence>
<dbReference type="InterPro" id="IPR003594">
    <property type="entry name" value="HATPase_dom"/>
</dbReference>
<dbReference type="PROSITE" id="PS50109">
    <property type="entry name" value="HIS_KIN"/>
    <property type="match status" value="1"/>
</dbReference>
<evidence type="ECO:0000256" key="5">
    <source>
        <dbReference type="ARBA" id="ARBA00022679"/>
    </source>
</evidence>
<keyword evidence="6 10" id="KW-0418">Kinase</keyword>
<dbReference type="Gene3D" id="1.10.287.130">
    <property type="match status" value="1"/>
</dbReference>
<name>A0ABT0AQR2_9LACT</name>
<dbReference type="InterPro" id="IPR036890">
    <property type="entry name" value="HATPase_C_sf"/>
</dbReference>
<keyword evidence="7" id="KW-0902">Two-component regulatory system</keyword>
<keyword evidence="8" id="KW-1133">Transmembrane helix</keyword>
<comment type="subcellular location">
    <subcellularLocation>
        <location evidence="2">Membrane</location>
    </subcellularLocation>
</comment>
<dbReference type="SUPFAM" id="SSF47384">
    <property type="entry name" value="Homodimeric domain of signal transducing histidine kinase"/>
    <property type="match status" value="1"/>
</dbReference>
<dbReference type="InterPro" id="IPR050351">
    <property type="entry name" value="BphY/WalK/GraS-like"/>
</dbReference>
<dbReference type="InterPro" id="IPR004358">
    <property type="entry name" value="Sig_transdc_His_kin-like_C"/>
</dbReference>
<keyword evidence="11" id="KW-1185">Reference proteome</keyword>
<protein>
    <recommendedName>
        <fullName evidence="3">histidine kinase</fullName>
        <ecNumber evidence="3">2.7.13.3</ecNumber>
    </recommendedName>
</protein>
<evidence type="ECO:0000313" key="11">
    <source>
        <dbReference type="Proteomes" id="UP001522450"/>
    </source>
</evidence>
<accession>A0ABT0AQR2</accession>
<evidence type="ECO:0000256" key="4">
    <source>
        <dbReference type="ARBA" id="ARBA00022553"/>
    </source>
</evidence>
<keyword evidence="4" id="KW-0597">Phosphoprotein</keyword>
<feature type="transmembrane region" description="Helical" evidence="8">
    <location>
        <begin position="31"/>
        <end position="49"/>
    </location>
</feature>
<evidence type="ECO:0000256" key="2">
    <source>
        <dbReference type="ARBA" id="ARBA00004370"/>
    </source>
</evidence>
<evidence type="ECO:0000256" key="1">
    <source>
        <dbReference type="ARBA" id="ARBA00000085"/>
    </source>
</evidence>
<dbReference type="Pfam" id="PF02518">
    <property type="entry name" value="HATPase_c"/>
    <property type="match status" value="1"/>
</dbReference>
<sequence length="544" mass="61487">MTIDLSKQKEDSGISSLKTKQLNSKFKISKLLIFSGVYILTTAVVIIFLNQHTTAIDTDNLMVRAYAVSDILKKNPDTKFDESVIVLPTNTDSKAVDNIKNGAKFTRTLTKTDLTITVPNYQEAVLKNYVQITRQRSSDNAVNTIIIIFAASIYLIWIFQLYKSAKKLHQFEIDTIAKIKNIRRSPLTQSYLISENDDKVTTALNHLGETIQHQAESSTPAKKNLYEFIELFEFPIFIYDIKGTIRRSNASFKNEFADTKNLDIFSPYSDVLQFLVNKMLKPGQQERTFYFEHINAYYTVNVRPIQALDHRLMVTMIDVTTYKATTLAHNDFIANVSHDLKTPLAAIAGFADILANDQEKLAPDAAKKFAKHIVKETRRLSKLVADTLEMTRQPKHLKKIKLDLAGQIDDVLTNFELPISEKRLLVTRQYEPKLYFKSNEKHLYAILKNLIENAINYTPDGGKIFIAASKQSDTLLFSISDNGPGLTAIEESRIFERFYRADDTRDSEGTGLGLAIVKKNLAELGGHIDVVSVLGKGTTFTVTF</sequence>
<dbReference type="EMBL" id="JAAECS010000001">
    <property type="protein sequence ID" value="MCJ1989048.1"/>
    <property type="molecule type" value="Genomic_DNA"/>
</dbReference>
<organism evidence="10 11">
    <name type="scientific">Pseudolactococcus carnosus</name>
    <dbReference type="NCBI Taxonomy" id="2749961"/>
    <lineage>
        <taxon>Bacteria</taxon>
        <taxon>Bacillati</taxon>
        <taxon>Bacillota</taxon>
        <taxon>Bacilli</taxon>
        <taxon>Lactobacillales</taxon>
        <taxon>Streptococcaceae</taxon>
        <taxon>Pseudolactococcus</taxon>
    </lineage>
</organism>
<dbReference type="CDD" id="cd00075">
    <property type="entry name" value="HATPase"/>
    <property type="match status" value="1"/>
</dbReference>
<evidence type="ECO:0000313" key="10">
    <source>
        <dbReference type="EMBL" id="MCJ1989048.1"/>
    </source>
</evidence>
<keyword evidence="5" id="KW-0808">Transferase</keyword>
<evidence type="ECO:0000256" key="3">
    <source>
        <dbReference type="ARBA" id="ARBA00012438"/>
    </source>
</evidence>
<dbReference type="PANTHER" id="PTHR45453">
    <property type="entry name" value="PHOSPHATE REGULON SENSOR PROTEIN PHOR"/>
    <property type="match status" value="1"/>
</dbReference>
<dbReference type="Proteomes" id="UP001522450">
    <property type="component" value="Unassembled WGS sequence"/>
</dbReference>
<dbReference type="SMART" id="SM00388">
    <property type="entry name" value="HisKA"/>
    <property type="match status" value="1"/>
</dbReference>
<evidence type="ECO:0000256" key="6">
    <source>
        <dbReference type="ARBA" id="ARBA00022777"/>
    </source>
</evidence>
<dbReference type="GO" id="GO:0016301">
    <property type="term" value="F:kinase activity"/>
    <property type="evidence" value="ECO:0007669"/>
    <property type="project" value="UniProtKB-KW"/>
</dbReference>
<dbReference type="CDD" id="cd00082">
    <property type="entry name" value="HisKA"/>
    <property type="match status" value="1"/>
</dbReference>
<dbReference type="InterPro" id="IPR003661">
    <property type="entry name" value="HisK_dim/P_dom"/>
</dbReference>
<gene>
    <name evidence="10" type="ORF">GYN21_02335</name>
</gene>
<feature type="transmembrane region" description="Helical" evidence="8">
    <location>
        <begin position="141"/>
        <end position="162"/>
    </location>
</feature>
<comment type="catalytic activity">
    <reaction evidence="1">
        <text>ATP + protein L-histidine = ADP + protein N-phospho-L-histidine.</text>
        <dbReference type="EC" id="2.7.13.3"/>
    </reaction>
</comment>
<dbReference type="PANTHER" id="PTHR45453:SF1">
    <property type="entry name" value="PHOSPHATE REGULON SENSOR PROTEIN PHOR"/>
    <property type="match status" value="1"/>
</dbReference>
<dbReference type="SUPFAM" id="SSF55874">
    <property type="entry name" value="ATPase domain of HSP90 chaperone/DNA topoisomerase II/histidine kinase"/>
    <property type="match status" value="1"/>
</dbReference>
<dbReference type="InterPro" id="IPR005467">
    <property type="entry name" value="His_kinase_dom"/>
</dbReference>
<dbReference type="Pfam" id="PF00512">
    <property type="entry name" value="HisKA"/>
    <property type="match status" value="1"/>
</dbReference>
<evidence type="ECO:0000256" key="8">
    <source>
        <dbReference type="SAM" id="Phobius"/>
    </source>
</evidence>
<dbReference type="EC" id="2.7.13.3" evidence="3"/>
<keyword evidence="8" id="KW-0812">Transmembrane</keyword>
<feature type="domain" description="Histidine kinase" evidence="9">
    <location>
        <begin position="335"/>
        <end position="544"/>
    </location>
</feature>
<dbReference type="SMART" id="SM00387">
    <property type="entry name" value="HATPase_c"/>
    <property type="match status" value="1"/>
</dbReference>
<keyword evidence="8" id="KW-0472">Membrane</keyword>
<dbReference type="Gene3D" id="3.30.565.10">
    <property type="entry name" value="Histidine kinase-like ATPase, C-terminal domain"/>
    <property type="match status" value="1"/>
</dbReference>
<reference evidence="10 11" key="1">
    <citation type="journal article" date="2022" name="Microbiol. Res.">
        <title>Comparative genome analysis, predicted lifestyle and antimicrobial strategies of Lactococcus carnosus and Lactococcus paracarnosus isolated from meat.</title>
        <authorList>
            <person name="Werum V."/>
            <person name="Ehrmann M."/>
            <person name="Vogel R."/>
            <person name="Hilgarth M."/>
        </authorList>
    </citation>
    <scope>NUCLEOTIDE SEQUENCE [LARGE SCALE GENOMIC DNA]</scope>
    <source>
        <strain evidence="10 11">TMW22177</strain>
    </source>
</reference>
<dbReference type="PRINTS" id="PR00344">
    <property type="entry name" value="BCTRLSENSOR"/>
</dbReference>
<proteinExistence type="predicted"/>
<comment type="caution">
    <text evidence="10">The sequence shown here is derived from an EMBL/GenBank/DDBJ whole genome shotgun (WGS) entry which is preliminary data.</text>
</comment>
<evidence type="ECO:0000259" key="9">
    <source>
        <dbReference type="PROSITE" id="PS50109"/>
    </source>
</evidence>
<dbReference type="InterPro" id="IPR036097">
    <property type="entry name" value="HisK_dim/P_sf"/>
</dbReference>